<dbReference type="Proteomes" id="UP000635726">
    <property type="component" value="Unassembled WGS sequence"/>
</dbReference>
<evidence type="ECO:0000256" key="2">
    <source>
        <dbReference type="ARBA" id="ARBA00025626"/>
    </source>
</evidence>
<dbReference type="NCBIfam" id="TIGR02585">
    <property type="entry name" value="cas_Cst2_DevR"/>
    <property type="match status" value="1"/>
</dbReference>
<evidence type="ECO:0000313" key="5">
    <source>
        <dbReference type="Proteomes" id="UP000635726"/>
    </source>
</evidence>
<accession>A0A917PH18</accession>
<reference evidence="4" key="2">
    <citation type="submission" date="2020-09" db="EMBL/GenBank/DDBJ databases">
        <authorList>
            <person name="Sun Q."/>
            <person name="Ohkuma M."/>
        </authorList>
    </citation>
    <scope>NUCLEOTIDE SEQUENCE</scope>
    <source>
        <strain evidence="4">JCM 14371</strain>
    </source>
</reference>
<comment type="function">
    <text evidence="2">CRISPR (clustered regularly interspaced short palindromic repeat) is an adaptive immune system that provides protection against mobile genetic elements (viruses, transposable elements and conjugative plasmids). CRISPR clusters contain spacers, sequences complementary to antecedent mobile elements, and target invading nucleic acids. CRISPR clusters are transcribed and processed into CRISPR RNA (crRNA).</text>
</comment>
<reference evidence="4" key="1">
    <citation type="journal article" date="2014" name="Int. J. Syst. Evol. Microbiol.">
        <title>Complete genome sequence of Corynebacterium casei LMG S-19264T (=DSM 44701T), isolated from a smear-ripened cheese.</title>
        <authorList>
            <consortium name="US DOE Joint Genome Institute (JGI-PGF)"/>
            <person name="Walter F."/>
            <person name="Albersmeier A."/>
            <person name="Kalinowski J."/>
            <person name="Ruckert C."/>
        </authorList>
    </citation>
    <scope>NUCLEOTIDE SEQUENCE</scope>
    <source>
        <strain evidence="4">JCM 14371</strain>
    </source>
</reference>
<protein>
    <submittedName>
        <fullName evidence="4">Type I-B CRISPR-associated protein Cas7/Cst2/DevR</fullName>
    </submittedName>
</protein>
<proteinExistence type="predicted"/>
<keyword evidence="1" id="KW-0051">Antiviral defense</keyword>
<evidence type="ECO:0000313" key="4">
    <source>
        <dbReference type="EMBL" id="GGJ78379.1"/>
    </source>
</evidence>
<feature type="compositionally biased region" description="Basic and acidic residues" evidence="3">
    <location>
        <begin position="106"/>
        <end position="118"/>
    </location>
</feature>
<dbReference type="NCBIfam" id="TIGR01875">
    <property type="entry name" value="cas_MJ0381"/>
    <property type="match status" value="1"/>
</dbReference>
<name>A0A917PH18_9DEIO</name>
<evidence type="ECO:0000256" key="3">
    <source>
        <dbReference type="SAM" id="MobiDB-lite"/>
    </source>
</evidence>
<dbReference type="InterPro" id="IPR010154">
    <property type="entry name" value="CRISPR-assoc_Cas7/Cst2/DevR"/>
</dbReference>
<evidence type="ECO:0000256" key="1">
    <source>
        <dbReference type="ARBA" id="ARBA00023118"/>
    </source>
</evidence>
<comment type="caution">
    <text evidence="4">The sequence shown here is derived from an EMBL/GenBank/DDBJ whole genome shotgun (WGS) entry which is preliminary data.</text>
</comment>
<dbReference type="InterPro" id="IPR013414">
    <property type="entry name" value="Cas7/Cst2/DevR_sub_I-B/Tneap"/>
</dbReference>
<gene>
    <name evidence="4" type="ORF">GCM10008939_22860</name>
</gene>
<dbReference type="RefSeq" id="WP_188963415.1">
    <property type="nucleotide sequence ID" value="NZ_BMOE01000007.1"/>
</dbReference>
<keyword evidence="5" id="KW-1185">Reference proteome</keyword>
<organism evidence="4 5">
    <name type="scientific">Deinococcus aquiradiocola</name>
    <dbReference type="NCBI Taxonomy" id="393059"/>
    <lineage>
        <taxon>Bacteria</taxon>
        <taxon>Thermotogati</taxon>
        <taxon>Deinococcota</taxon>
        <taxon>Deinococci</taxon>
        <taxon>Deinococcales</taxon>
        <taxon>Deinococcaceae</taxon>
        <taxon>Deinococcus</taxon>
    </lineage>
</organism>
<dbReference type="AlphaFoldDB" id="A0A917PH18"/>
<dbReference type="GO" id="GO:0051607">
    <property type="term" value="P:defense response to virus"/>
    <property type="evidence" value="ECO:0007669"/>
    <property type="project" value="UniProtKB-KW"/>
</dbReference>
<dbReference type="EMBL" id="BMOE01000007">
    <property type="protein sequence ID" value="GGJ78379.1"/>
    <property type="molecule type" value="Genomic_DNA"/>
</dbReference>
<sequence length="358" mass="39619">MAFLNGFLLIDAPAAALNNAREATDATYDNEVGVKLIRVGRDSYPYVSSQAFRFWLRETLNTDPVWAEHVSPIFREAKVAYTDGNPIKYWDDDLLGYMRAQGKKASAKESRADGREQETVTTESLTRTSPFRMGTLVSLAPVSIVKDFGTMSRHDGDPVPHSHQFYRAVLKGQLSLDLGRAGTFTYTSKAGNMNLDDTRRNEAAAAGMEHLPEQKAYRLTREQRAERLAALVAGLAELQGGAKQALHYTDVSPAAVILAVTKGGNNPFQYVVGEGERGTPRVNVAALKEAVSAWKDQLLSGLYVGWVAGFHDAERDRLRSALEEVQAEHGLTFVLDHPRTVLRQLADDLRDVSRDWLN</sequence>
<feature type="region of interest" description="Disordered" evidence="3">
    <location>
        <begin position="105"/>
        <end position="126"/>
    </location>
</feature>